<evidence type="ECO:0000313" key="9">
    <source>
        <dbReference type="EMBL" id="MDT8902982.1"/>
    </source>
</evidence>
<evidence type="ECO:0000256" key="5">
    <source>
        <dbReference type="ARBA" id="ARBA00023244"/>
    </source>
</evidence>
<dbReference type="NCBIfam" id="TIGR01470">
    <property type="entry name" value="cysG_Nterm"/>
    <property type="match status" value="1"/>
</dbReference>
<sequence>MAYYPVNLRLARRECLVVGGGAVAERKVGALLAAAARVTVLSPLLTPHLAALAAGGEIVHKPAAYRPGAIGIFFIVICATDDPAVNRQAAAEARAGGALVNVADAPELCDFTVPAAIARGDLLITVSTGGRSPAFARRLRQELAERYGPEYGPYLTLLSKLRDEVKERLATAAARGEFWREALDGEILALLRAGKEREAEEKIIDAVSRFGTQS</sequence>
<evidence type="ECO:0000259" key="7">
    <source>
        <dbReference type="Pfam" id="PF10414"/>
    </source>
</evidence>
<dbReference type="Gene3D" id="1.10.8.210">
    <property type="entry name" value="Sirohaem synthase, dimerisation domain"/>
    <property type="match status" value="1"/>
</dbReference>
<feature type="domain" description="Sirohaem synthase dimerisation" evidence="7">
    <location>
        <begin position="151"/>
        <end position="203"/>
    </location>
</feature>
<organism evidence="9 10">
    <name type="scientific">Anaeroselena agilis</name>
    <dbReference type="NCBI Taxonomy" id="3063788"/>
    <lineage>
        <taxon>Bacteria</taxon>
        <taxon>Bacillati</taxon>
        <taxon>Bacillota</taxon>
        <taxon>Negativicutes</taxon>
        <taxon>Acetonemataceae</taxon>
        <taxon>Anaeroselena</taxon>
    </lineage>
</organism>
<keyword evidence="10" id="KW-1185">Reference proteome</keyword>
<evidence type="ECO:0000256" key="6">
    <source>
        <dbReference type="ARBA" id="ARBA00047561"/>
    </source>
</evidence>
<dbReference type="InterPro" id="IPR028281">
    <property type="entry name" value="Sirohaem_synthase_central"/>
</dbReference>
<protein>
    <recommendedName>
        <fullName evidence="2">precorrin-2 dehydrogenase</fullName>
        <ecNumber evidence="2">1.3.1.76</ecNumber>
    </recommendedName>
</protein>
<accession>A0ABU3P1S4</accession>
<keyword evidence="5" id="KW-0627">Porphyrin biosynthesis</keyword>
<keyword evidence="3" id="KW-0560">Oxidoreductase</keyword>
<feature type="domain" description="Siroheme synthase central" evidence="8">
    <location>
        <begin position="119"/>
        <end position="145"/>
    </location>
</feature>
<dbReference type="InterPro" id="IPR037115">
    <property type="entry name" value="Sirohaem_synt_dimer_dom_sf"/>
</dbReference>
<gene>
    <name evidence="9" type="ORF">Q4T40_17195</name>
</gene>
<evidence type="ECO:0000256" key="1">
    <source>
        <dbReference type="ARBA" id="ARBA00005010"/>
    </source>
</evidence>
<comment type="pathway">
    <text evidence="1">Porphyrin-containing compound metabolism; siroheme biosynthesis; sirohydrochlorin from precorrin-2: step 1/1.</text>
</comment>
<dbReference type="SUPFAM" id="SSF51735">
    <property type="entry name" value="NAD(P)-binding Rossmann-fold domains"/>
    <property type="match status" value="1"/>
</dbReference>
<dbReference type="InterPro" id="IPR006367">
    <property type="entry name" value="Sirohaem_synthase_N"/>
</dbReference>
<reference evidence="9 10" key="1">
    <citation type="submission" date="2023-07" db="EMBL/GenBank/DDBJ databases">
        <title>The novel representative of Negativicutes class, Anaeroselena agilis gen. nov. sp. nov.</title>
        <authorList>
            <person name="Prokofeva M.I."/>
            <person name="Elcheninov A.G."/>
            <person name="Klyukina A."/>
            <person name="Kublanov I.V."/>
            <person name="Frolov E.N."/>
            <person name="Podosokorskaya O.A."/>
        </authorList>
    </citation>
    <scope>NUCLEOTIDE SEQUENCE [LARGE SCALE GENOMIC DNA]</scope>
    <source>
        <strain evidence="9 10">4137-cl</strain>
    </source>
</reference>
<comment type="catalytic activity">
    <reaction evidence="6">
        <text>precorrin-2 + NAD(+) = sirohydrochlorin + NADH + 2 H(+)</text>
        <dbReference type="Rhea" id="RHEA:15613"/>
        <dbReference type="ChEBI" id="CHEBI:15378"/>
        <dbReference type="ChEBI" id="CHEBI:57540"/>
        <dbReference type="ChEBI" id="CHEBI:57945"/>
        <dbReference type="ChEBI" id="CHEBI:58351"/>
        <dbReference type="ChEBI" id="CHEBI:58827"/>
        <dbReference type="EC" id="1.3.1.76"/>
    </reaction>
</comment>
<dbReference type="InterPro" id="IPR019478">
    <property type="entry name" value="Sirohaem_synthase_dimer_dom"/>
</dbReference>
<evidence type="ECO:0000256" key="2">
    <source>
        <dbReference type="ARBA" id="ARBA00012400"/>
    </source>
</evidence>
<evidence type="ECO:0000313" key="10">
    <source>
        <dbReference type="Proteomes" id="UP001254848"/>
    </source>
</evidence>
<comment type="caution">
    <text evidence="9">The sequence shown here is derived from an EMBL/GenBank/DDBJ whole genome shotgun (WGS) entry which is preliminary data.</text>
</comment>
<dbReference type="Pfam" id="PF14824">
    <property type="entry name" value="Sirohm_synth_M"/>
    <property type="match status" value="1"/>
</dbReference>
<proteinExistence type="predicted"/>
<dbReference type="Pfam" id="PF13241">
    <property type="entry name" value="NAD_binding_7"/>
    <property type="match status" value="1"/>
</dbReference>
<dbReference type="SUPFAM" id="SSF75615">
    <property type="entry name" value="Siroheme synthase middle domains-like"/>
    <property type="match status" value="1"/>
</dbReference>
<dbReference type="Pfam" id="PF10414">
    <property type="entry name" value="CysG_dimeriser"/>
    <property type="match status" value="1"/>
</dbReference>
<dbReference type="RefSeq" id="WP_413781444.1">
    <property type="nucleotide sequence ID" value="NZ_JAUOZS010000001.1"/>
</dbReference>
<evidence type="ECO:0000259" key="8">
    <source>
        <dbReference type="Pfam" id="PF14824"/>
    </source>
</evidence>
<keyword evidence="4" id="KW-0520">NAD</keyword>
<evidence type="ECO:0000256" key="4">
    <source>
        <dbReference type="ARBA" id="ARBA00023027"/>
    </source>
</evidence>
<dbReference type="Proteomes" id="UP001254848">
    <property type="component" value="Unassembled WGS sequence"/>
</dbReference>
<dbReference type="InterPro" id="IPR028161">
    <property type="entry name" value="Met8-like"/>
</dbReference>
<dbReference type="Gene3D" id="3.40.50.720">
    <property type="entry name" value="NAD(P)-binding Rossmann-like Domain"/>
    <property type="match status" value="1"/>
</dbReference>
<dbReference type="PANTHER" id="PTHR35330">
    <property type="entry name" value="SIROHEME BIOSYNTHESIS PROTEIN MET8"/>
    <property type="match status" value="1"/>
</dbReference>
<dbReference type="PANTHER" id="PTHR35330:SF1">
    <property type="entry name" value="SIROHEME BIOSYNTHESIS PROTEIN MET8"/>
    <property type="match status" value="1"/>
</dbReference>
<name>A0ABU3P1S4_9FIRM</name>
<dbReference type="Gene3D" id="3.30.160.110">
    <property type="entry name" value="Siroheme synthase, domain 2"/>
    <property type="match status" value="1"/>
</dbReference>
<dbReference type="EC" id="1.3.1.76" evidence="2"/>
<dbReference type="EMBL" id="JAUOZS010000001">
    <property type="protein sequence ID" value="MDT8902982.1"/>
    <property type="molecule type" value="Genomic_DNA"/>
</dbReference>
<evidence type="ECO:0000256" key="3">
    <source>
        <dbReference type="ARBA" id="ARBA00023002"/>
    </source>
</evidence>
<dbReference type="InterPro" id="IPR036291">
    <property type="entry name" value="NAD(P)-bd_dom_sf"/>
</dbReference>